<protein>
    <submittedName>
        <fullName evidence="6">MFS transporter</fullName>
    </submittedName>
</protein>
<feature type="transmembrane region" description="Helical" evidence="4">
    <location>
        <begin position="369"/>
        <end position="389"/>
    </location>
</feature>
<proteinExistence type="predicted"/>
<evidence type="ECO:0000256" key="1">
    <source>
        <dbReference type="ARBA" id="ARBA00022692"/>
    </source>
</evidence>
<feature type="transmembrane region" description="Helical" evidence="4">
    <location>
        <begin position="118"/>
        <end position="140"/>
    </location>
</feature>
<evidence type="ECO:0000256" key="4">
    <source>
        <dbReference type="SAM" id="Phobius"/>
    </source>
</evidence>
<feature type="transmembrane region" description="Helical" evidence="4">
    <location>
        <begin position="182"/>
        <end position="204"/>
    </location>
</feature>
<feature type="transmembrane region" description="Helical" evidence="4">
    <location>
        <begin position="152"/>
        <end position="176"/>
    </location>
</feature>
<gene>
    <name evidence="6" type="ORF">ABUH87_15395</name>
</gene>
<evidence type="ECO:0000259" key="5">
    <source>
        <dbReference type="PROSITE" id="PS50850"/>
    </source>
</evidence>
<keyword evidence="2 4" id="KW-1133">Transmembrane helix</keyword>
<sequence>MQAQALAADGDYGPPIRARDEWVGGWPVVLAGFAGSALASMYAYTMGVMIGPLEAEFGWTRAEISSGFFVVSLFSVTFSLVMGMVIDRVGPRRLAIFGVVFYCAAVMLLSQATSSLQVWWALWALVAVGILFIKPTVWVAAISSLFSVSRGLALAVVLSATGFVSFIMPILTLLLLKELGWRMTYVALGGGSLLLVLPLVLLFFSSASDRDRRREKNRASVEAGQGAPLPSLAGLTLRQGLLSRNFALLAGGGFIFTLASVALTLNIVPILVDQRMSKEAAAAIAGAIGVAQIVGRLSGGYLLDRFNARLVAAVSVALPLATCALLLSSNGNPVTALVAVVFLGFAAGAEMDAIAYLSAKCFGLRNFGALFGAFTGLITLGFGLGPMLANAIYDRTGSYELVLWIAVPLVMLSALTFLLIGPYPTFDAPSEAS</sequence>
<reference evidence="6 7" key="1">
    <citation type="submission" date="2024-06" db="EMBL/GenBank/DDBJ databases">
        <title>Novosphingobium rhizovicinus M1R2S20.</title>
        <authorList>
            <person name="Sun J.-Q."/>
        </authorList>
    </citation>
    <scope>NUCLEOTIDE SEQUENCE [LARGE SCALE GENOMIC DNA]</scope>
    <source>
        <strain evidence="6 7">M1R2S20</strain>
    </source>
</reference>
<feature type="transmembrane region" description="Helical" evidence="4">
    <location>
        <begin position="246"/>
        <end position="268"/>
    </location>
</feature>
<feature type="transmembrane region" description="Helical" evidence="4">
    <location>
        <begin position="94"/>
        <end position="112"/>
    </location>
</feature>
<dbReference type="PROSITE" id="PS50850">
    <property type="entry name" value="MFS"/>
    <property type="match status" value="1"/>
</dbReference>
<comment type="caution">
    <text evidence="6">The sequence shown here is derived from an EMBL/GenBank/DDBJ whole genome shotgun (WGS) entry which is preliminary data.</text>
</comment>
<feature type="transmembrane region" description="Helical" evidence="4">
    <location>
        <begin position="401"/>
        <end position="420"/>
    </location>
</feature>
<evidence type="ECO:0000256" key="3">
    <source>
        <dbReference type="ARBA" id="ARBA00023136"/>
    </source>
</evidence>
<dbReference type="Pfam" id="PF07690">
    <property type="entry name" value="MFS_1"/>
    <property type="match status" value="1"/>
</dbReference>
<keyword evidence="7" id="KW-1185">Reference proteome</keyword>
<evidence type="ECO:0000313" key="6">
    <source>
        <dbReference type="EMBL" id="MEW9856524.1"/>
    </source>
</evidence>
<dbReference type="Gene3D" id="1.20.1250.20">
    <property type="entry name" value="MFS general substrate transporter like domains"/>
    <property type="match status" value="2"/>
</dbReference>
<dbReference type="PANTHER" id="PTHR11360:SF284">
    <property type="entry name" value="EG:103B4.3 PROTEIN-RELATED"/>
    <property type="match status" value="1"/>
</dbReference>
<dbReference type="InterPro" id="IPR050327">
    <property type="entry name" value="Proton-linked_MCT"/>
</dbReference>
<feature type="transmembrane region" description="Helical" evidence="4">
    <location>
        <begin position="310"/>
        <end position="328"/>
    </location>
</feature>
<organism evidence="6 7">
    <name type="scientific">Novosphingobium rhizovicinum</name>
    <dbReference type="NCBI Taxonomy" id="3228928"/>
    <lineage>
        <taxon>Bacteria</taxon>
        <taxon>Pseudomonadati</taxon>
        <taxon>Pseudomonadota</taxon>
        <taxon>Alphaproteobacteria</taxon>
        <taxon>Sphingomonadales</taxon>
        <taxon>Sphingomonadaceae</taxon>
        <taxon>Novosphingobium</taxon>
    </lineage>
</organism>
<evidence type="ECO:0000256" key="2">
    <source>
        <dbReference type="ARBA" id="ARBA00022989"/>
    </source>
</evidence>
<accession>A0ABV3RH42</accession>
<keyword evidence="3 4" id="KW-0472">Membrane</keyword>
<keyword evidence="1 4" id="KW-0812">Transmembrane</keyword>
<dbReference type="InterPro" id="IPR020846">
    <property type="entry name" value="MFS_dom"/>
</dbReference>
<dbReference type="InterPro" id="IPR011701">
    <property type="entry name" value="MFS"/>
</dbReference>
<dbReference type="InterPro" id="IPR036259">
    <property type="entry name" value="MFS_trans_sf"/>
</dbReference>
<dbReference type="PANTHER" id="PTHR11360">
    <property type="entry name" value="MONOCARBOXYLATE TRANSPORTER"/>
    <property type="match status" value="1"/>
</dbReference>
<dbReference type="EMBL" id="JBFNXR010000052">
    <property type="protein sequence ID" value="MEW9856524.1"/>
    <property type="molecule type" value="Genomic_DNA"/>
</dbReference>
<dbReference type="RefSeq" id="WP_367774979.1">
    <property type="nucleotide sequence ID" value="NZ_JBFNXR010000052.1"/>
</dbReference>
<dbReference type="Proteomes" id="UP001556118">
    <property type="component" value="Unassembled WGS sequence"/>
</dbReference>
<evidence type="ECO:0000313" key="7">
    <source>
        <dbReference type="Proteomes" id="UP001556118"/>
    </source>
</evidence>
<feature type="transmembrane region" description="Helical" evidence="4">
    <location>
        <begin position="23"/>
        <end position="44"/>
    </location>
</feature>
<feature type="transmembrane region" description="Helical" evidence="4">
    <location>
        <begin position="334"/>
        <end position="357"/>
    </location>
</feature>
<dbReference type="SUPFAM" id="SSF103473">
    <property type="entry name" value="MFS general substrate transporter"/>
    <property type="match status" value="1"/>
</dbReference>
<feature type="domain" description="Major facilitator superfamily (MFS) profile" evidence="5">
    <location>
        <begin position="28"/>
        <end position="425"/>
    </location>
</feature>
<feature type="transmembrane region" description="Helical" evidence="4">
    <location>
        <begin position="64"/>
        <end position="82"/>
    </location>
</feature>
<name>A0ABV3RH42_9SPHN</name>